<keyword evidence="2" id="KW-1185">Reference proteome</keyword>
<gene>
    <name evidence="1" type="ORF">FRZ06_16465</name>
</gene>
<dbReference type="EMBL" id="CP042469">
    <property type="protein sequence ID" value="QOX64826.1"/>
    <property type="molecule type" value="Genomic_DNA"/>
</dbReference>
<reference evidence="1" key="1">
    <citation type="submission" date="2019-08" db="EMBL/GenBank/DDBJ databases">
        <title>Genome sequence of Clostridiales bacterium MT110.</title>
        <authorList>
            <person name="Cao J."/>
        </authorList>
    </citation>
    <scope>NUCLEOTIDE SEQUENCE</scope>
    <source>
        <strain evidence="1">MT110</strain>
    </source>
</reference>
<organism evidence="1 2">
    <name type="scientific">Anoxybacterium hadale</name>
    <dbReference type="NCBI Taxonomy" id="3408580"/>
    <lineage>
        <taxon>Bacteria</taxon>
        <taxon>Bacillati</taxon>
        <taxon>Bacillota</taxon>
        <taxon>Clostridia</taxon>
        <taxon>Peptostreptococcales</taxon>
        <taxon>Anaerovoracaceae</taxon>
        <taxon>Anoxybacterium</taxon>
    </lineage>
</organism>
<accession>A0ACD1AEF3</accession>
<dbReference type="Proteomes" id="UP000594014">
    <property type="component" value="Chromosome"/>
</dbReference>
<sequence length="303" mass="33561">MNQFVSTLSGVHSIQRYQSGTVKSCMLSEENKISTCCGDLVPRFTGGEARQKFTGALTFYESGEIKRISLENQTIIATPLGLYPAELLTFYKSGALYRFFPLNGKLSGYWTEQDESALLVPLEIKLSSGSFTAKIIGCSFYENGSLRSVTLWPGQQITLKAWNIEYSVRIGFSLYENGQVKSLEPGKPVLVKTPIGEMIAYDDSALGIHADTNSLCFDDQGDIIALTTSSHQVRITNLEGESLLIAPLKMPHPLTDDQFITLPVKVIFTKDLVSLFSGTCEQQFSLSESRFELLPHSIENEKL</sequence>
<name>A0ACD1AEF3_9FIRM</name>
<protein>
    <submittedName>
        <fullName evidence="1">Uncharacterized protein</fullName>
    </submittedName>
</protein>
<proteinExistence type="predicted"/>
<evidence type="ECO:0000313" key="1">
    <source>
        <dbReference type="EMBL" id="QOX64826.1"/>
    </source>
</evidence>
<evidence type="ECO:0000313" key="2">
    <source>
        <dbReference type="Proteomes" id="UP000594014"/>
    </source>
</evidence>